<sequence>MIINLYQQQAQKFQQLAEKIIAQPALYLAFDSVADFYAASYLAEFPKGSRYFATGLDDGAEQFYARIEYVTPSQVYFLNITKTEQTTAQFGVMSR</sequence>
<evidence type="ECO:0000313" key="2">
    <source>
        <dbReference type="Proteomes" id="UP000294963"/>
    </source>
</evidence>
<dbReference type="Proteomes" id="UP000294963">
    <property type="component" value="Unassembled WGS sequence"/>
</dbReference>
<reference evidence="1 2" key="1">
    <citation type="submission" date="2019-03" db="EMBL/GenBank/DDBJ databases">
        <title>Genomic analyses of the natural microbiome of Caenorhabditis elegans.</title>
        <authorList>
            <person name="Samuel B."/>
        </authorList>
    </citation>
    <scope>NUCLEOTIDE SEQUENCE [LARGE SCALE GENOMIC DNA]</scope>
    <source>
        <strain evidence="1 2">JUb89</strain>
    </source>
</reference>
<evidence type="ECO:0000313" key="1">
    <source>
        <dbReference type="EMBL" id="TCM65772.1"/>
    </source>
</evidence>
<comment type="caution">
    <text evidence="1">The sequence shown here is derived from an EMBL/GenBank/DDBJ whole genome shotgun (WGS) entry which is preliminary data.</text>
</comment>
<keyword evidence="2" id="KW-1185">Reference proteome</keyword>
<protein>
    <submittedName>
        <fullName evidence="1">Uncharacterized protein</fullName>
    </submittedName>
</protein>
<accession>A0A4R1XRD9</accession>
<gene>
    <name evidence="1" type="ORF">EC844_1149</name>
</gene>
<name>A0A4R1XRD9_ACICA</name>
<dbReference type="AlphaFoldDB" id="A0A4R1XRD9"/>
<dbReference type="OrthoDB" id="6711123at2"/>
<proteinExistence type="predicted"/>
<organism evidence="1 2">
    <name type="scientific">Acinetobacter calcoaceticus</name>
    <dbReference type="NCBI Taxonomy" id="471"/>
    <lineage>
        <taxon>Bacteria</taxon>
        <taxon>Pseudomonadati</taxon>
        <taxon>Pseudomonadota</taxon>
        <taxon>Gammaproteobacteria</taxon>
        <taxon>Moraxellales</taxon>
        <taxon>Moraxellaceae</taxon>
        <taxon>Acinetobacter</taxon>
        <taxon>Acinetobacter calcoaceticus/baumannii complex</taxon>
    </lineage>
</organism>
<dbReference type="EMBL" id="SLVJ01000014">
    <property type="protein sequence ID" value="TCM65772.1"/>
    <property type="molecule type" value="Genomic_DNA"/>
</dbReference>